<dbReference type="PROSITE" id="PS50987">
    <property type="entry name" value="HTH_ARSR_2"/>
    <property type="match status" value="1"/>
</dbReference>
<name>A0ABP9A3Z6_9PSEU</name>
<protein>
    <submittedName>
        <fullName evidence="5">Helix-turn-helix domain-containing protein</fullName>
    </submittedName>
</protein>
<comment type="caution">
    <text evidence="5">The sequence shown here is derived from an EMBL/GenBank/DDBJ whole genome shotgun (WGS) entry which is preliminary data.</text>
</comment>
<proteinExistence type="predicted"/>
<keyword evidence="1" id="KW-0805">Transcription regulation</keyword>
<dbReference type="PRINTS" id="PR00778">
    <property type="entry name" value="HTHARSR"/>
</dbReference>
<dbReference type="InterPro" id="IPR051011">
    <property type="entry name" value="Metal_resp_trans_reg"/>
</dbReference>
<sequence>MTRTLPEPAAEDLDMTAILGALVDPARRAIMRAMYRGPEPFDCSASTWCETLGITAPTVSHHFRTLREAGLTRTVVEGRTRTVAARREDVERRFPGLLQAVLGPEEDVSG</sequence>
<dbReference type="Pfam" id="PF12840">
    <property type="entry name" value="HTH_20"/>
    <property type="match status" value="1"/>
</dbReference>
<organism evidence="5 6">
    <name type="scientific">Actinomycetospora chlora</name>
    <dbReference type="NCBI Taxonomy" id="663608"/>
    <lineage>
        <taxon>Bacteria</taxon>
        <taxon>Bacillati</taxon>
        <taxon>Actinomycetota</taxon>
        <taxon>Actinomycetes</taxon>
        <taxon>Pseudonocardiales</taxon>
        <taxon>Pseudonocardiaceae</taxon>
        <taxon>Actinomycetospora</taxon>
    </lineage>
</organism>
<dbReference type="InterPro" id="IPR001845">
    <property type="entry name" value="HTH_ArsR_DNA-bd_dom"/>
</dbReference>
<dbReference type="InterPro" id="IPR036388">
    <property type="entry name" value="WH-like_DNA-bd_sf"/>
</dbReference>
<dbReference type="RefSeq" id="WP_345410508.1">
    <property type="nucleotide sequence ID" value="NZ_BAABHO010000002.1"/>
</dbReference>
<keyword evidence="6" id="KW-1185">Reference proteome</keyword>
<dbReference type="PANTHER" id="PTHR43132:SF2">
    <property type="entry name" value="ARSENICAL RESISTANCE OPERON REPRESSOR ARSR-RELATED"/>
    <property type="match status" value="1"/>
</dbReference>
<evidence type="ECO:0000259" key="4">
    <source>
        <dbReference type="PROSITE" id="PS50987"/>
    </source>
</evidence>
<dbReference type="EMBL" id="BAABHO010000002">
    <property type="protein sequence ID" value="GAA4773560.1"/>
    <property type="molecule type" value="Genomic_DNA"/>
</dbReference>
<evidence type="ECO:0000313" key="5">
    <source>
        <dbReference type="EMBL" id="GAA4773560.1"/>
    </source>
</evidence>
<evidence type="ECO:0000256" key="3">
    <source>
        <dbReference type="ARBA" id="ARBA00023163"/>
    </source>
</evidence>
<dbReference type="Proteomes" id="UP001500928">
    <property type="component" value="Unassembled WGS sequence"/>
</dbReference>
<feature type="domain" description="HTH arsR-type" evidence="4">
    <location>
        <begin position="7"/>
        <end position="105"/>
    </location>
</feature>
<dbReference type="InterPro" id="IPR036390">
    <property type="entry name" value="WH_DNA-bd_sf"/>
</dbReference>
<keyword evidence="2" id="KW-0238">DNA-binding</keyword>
<dbReference type="SUPFAM" id="SSF46785">
    <property type="entry name" value="Winged helix' DNA-binding domain"/>
    <property type="match status" value="1"/>
</dbReference>
<evidence type="ECO:0000256" key="2">
    <source>
        <dbReference type="ARBA" id="ARBA00023125"/>
    </source>
</evidence>
<dbReference type="SMART" id="SM00418">
    <property type="entry name" value="HTH_ARSR"/>
    <property type="match status" value="1"/>
</dbReference>
<reference evidence="6" key="1">
    <citation type="journal article" date="2019" name="Int. J. Syst. Evol. Microbiol.">
        <title>The Global Catalogue of Microorganisms (GCM) 10K type strain sequencing project: providing services to taxonomists for standard genome sequencing and annotation.</title>
        <authorList>
            <consortium name="The Broad Institute Genomics Platform"/>
            <consortium name="The Broad Institute Genome Sequencing Center for Infectious Disease"/>
            <person name="Wu L."/>
            <person name="Ma J."/>
        </authorList>
    </citation>
    <scope>NUCLEOTIDE SEQUENCE [LARGE SCALE GENOMIC DNA]</scope>
    <source>
        <strain evidence="6">JCM 17979</strain>
    </source>
</reference>
<dbReference type="CDD" id="cd00090">
    <property type="entry name" value="HTH_ARSR"/>
    <property type="match status" value="1"/>
</dbReference>
<evidence type="ECO:0000256" key="1">
    <source>
        <dbReference type="ARBA" id="ARBA00023015"/>
    </source>
</evidence>
<gene>
    <name evidence="5" type="ORF">GCM10023200_02470</name>
</gene>
<evidence type="ECO:0000313" key="6">
    <source>
        <dbReference type="Proteomes" id="UP001500928"/>
    </source>
</evidence>
<dbReference type="PANTHER" id="PTHR43132">
    <property type="entry name" value="ARSENICAL RESISTANCE OPERON REPRESSOR ARSR-RELATED"/>
    <property type="match status" value="1"/>
</dbReference>
<keyword evidence="3" id="KW-0804">Transcription</keyword>
<accession>A0ABP9A3Z6</accession>
<dbReference type="Gene3D" id="1.10.10.10">
    <property type="entry name" value="Winged helix-like DNA-binding domain superfamily/Winged helix DNA-binding domain"/>
    <property type="match status" value="1"/>
</dbReference>
<dbReference type="InterPro" id="IPR011991">
    <property type="entry name" value="ArsR-like_HTH"/>
</dbReference>